<dbReference type="CDD" id="cd09272">
    <property type="entry name" value="RNase_HI_RT_Ty1"/>
    <property type="match status" value="1"/>
</dbReference>
<evidence type="ECO:0000313" key="1">
    <source>
        <dbReference type="EMBL" id="WVZ83398.1"/>
    </source>
</evidence>
<dbReference type="Proteomes" id="UP001341281">
    <property type="component" value="Chromosome 07"/>
</dbReference>
<gene>
    <name evidence="1" type="ORF">U9M48_030555</name>
</gene>
<protein>
    <submittedName>
        <fullName evidence="1">Uncharacterized protein</fullName>
    </submittedName>
</protein>
<dbReference type="PROSITE" id="PS51257">
    <property type="entry name" value="PROKAR_LIPOPROTEIN"/>
    <property type="match status" value="1"/>
</dbReference>
<proteinExistence type="predicted"/>
<dbReference type="AlphaFoldDB" id="A0AAQ3X291"/>
<accession>A0AAQ3X291</accession>
<organism evidence="1 2">
    <name type="scientific">Paspalum notatum var. saurae</name>
    <dbReference type="NCBI Taxonomy" id="547442"/>
    <lineage>
        <taxon>Eukaryota</taxon>
        <taxon>Viridiplantae</taxon>
        <taxon>Streptophyta</taxon>
        <taxon>Embryophyta</taxon>
        <taxon>Tracheophyta</taxon>
        <taxon>Spermatophyta</taxon>
        <taxon>Magnoliopsida</taxon>
        <taxon>Liliopsida</taxon>
        <taxon>Poales</taxon>
        <taxon>Poaceae</taxon>
        <taxon>PACMAD clade</taxon>
        <taxon>Panicoideae</taxon>
        <taxon>Andropogonodae</taxon>
        <taxon>Paspaleae</taxon>
        <taxon>Paspalinae</taxon>
        <taxon>Paspalum</taxon>
    </lineage>
</organism>
<sequence>MDWRQVSASVGHGSSSHVSVLHALAACHGVWLGRLLADVQGAKSSPPTLKMDNYKHIDTKFHYILECVDNGAVRLAYTGTQEQLVDILMKALGKDRFRKLRELIGVTKLK</sequence>
<dbReference type="EMBL" id="CP144751">
    <property type="protein sequence ID" value="WVZ83398.1"/>
    <property type="molecule type" value="Genomic_DNA"/>
</dbReference>
<name>A0AAQ3X291_PASNO</name>
<evidence type="ECO:0000313" key="2">
    <source>
        <dbReference type="Proteomes" id="UP001341281"/>
    </source>
</evidence>
<reference evidence="1 2" key="1">
    <citation type="submission" date="2024-02" db="EMBL/GenBank/DDBJ databases">
        <title>High-quality chromosome-scale genome assembly of Pensacola bahiagrass (Paspalum notatum Flugge var. saurae).</title>
        <authorList>
            <person name="Vega J.M."/>
            <person name="Podio M."/>
            <person name="Orjuela J."/>
            <person name="Siena L.A."/>
            <person name="Pessino S.C."/>
            <person name="Combes M.C."/>
            <person name="Mariac C."/>
            <person name="Albertini E."/>
            <person name="Pupilli F."/>
            <person name="Ortiz J.P.A."/>
            <person name="Leblanc O."/>
        </authorList>
    </citation>
    <scope>NUCLEOTIDE SEQUENCE [LARGE SCALE GENOMIC DNA]</scope>
    <source>
        <strain evidence="1">R1</strain>
        <tissue evidence="1">Leaf</tissue>
    </source>
</reference>
<keyword evidence="2" id="KW-1185">Reference proteome</keyword>